<dbReference type="WBParaSite" id="EVEC_0001188801-mRNA-1">
    <property type="protein sequence ID" value="EVEC_0001188801-mRNA-1"/>
    <property type="gene ID" value="EVEC_0001188801"/>
</dbReference>
<protein>
    <submittedName>
        <fullName evidence="5">BZIP domain-containing protein</fullName>
    </submittedName>
</protein>
<evidence type="ECO:0000313" key="4">
    <source>
        <dbReference type="Proteomes" id="UP000274131"/>
    </source>
</evidence>
<dbReference type="InterPro" id="IPR005026">
    <property type="entry name" value="SAPAP"/>
</dbReference>
<feature type="compositionally biased region" description="Basic and acidic residues" evidence="2">
    <location>
        <begin position="30"/>
        <end position="41"/>
    </location>
</feature>
<proteinExistence type="inferred from homology"/>
<name>A0A0N4VLV2_ENTVE</name>
<feature type="region of interest" description="Disordered" evidence="2">
    <location>
        <begin position="30"/>
        <end position="54"/>
    </location>
</feature>
<feature type="compositionally biased region" description="Basic and acidic residues" evidence="2">
    <location>
        <begin position="294"/>
        <end position="308"/>
    </location>
</feature>
<dbReference type="PANTHER" id="PTHR12353:SF31">
    <property type="entry name" value="LD44824P"/>
    <property type="match status" value="1"/>
</dbReference>
<feature type="region of interest" description="Disordered" evidence="2">
    <location>
        <begin position="261"/>
        <end position="335"/>
    </location>
</feature>
<reference evidence="3 4" key="2">
    <citation type="submission" date="2018-10" db="EMBL/GenBank/DDBJ databases">
        <authorList>
            <consortium name="Pathogen Informatics"/>
        </authorList>
    </citation>
    <scope>NUCLEOTIDE SEQUENCE [LARGE SCALE GENOMIC DNA]</scope>
</reference>
<sequence>MMDTMVNTPTPVRQLVAQFDNLHVDVMNKNCDEDSNHDKSLDSGAGGSLDDQLSAAGGSQLIEECSTLPTPATLRSSIPLSGQTLDKVLSQPTPEPVLAHAVHSGLRESTVSHCHPNEKNLAEVVVSELEVSGSDVAKKVNSEDSTKILSGEHFRKLLNISRSDLEKRIEMAAEVLGNAKDIPEAAADTVRLAVGKANLLLSRKMKKFAELIDKNLNPVDGDLQPAKVCDLTAYWDLVKIELLDVERLFNDIDLLRQNNWQPVPVSAGDDDSKGSQSKVDEKTVRKVRPAPAARTKDAGKNAATERQRKQALAEAKRRLRERMQNDGADSDTLIS</sequence>
<accession>A0A0N4VLV2</accession>
<feature type="compositionally biased region" description="Basic and acidic residues" evidence="2">
    <location>
        <begin position="270"/>
        <end position="284"/>
    </location>
</feature>
<evidence type="ECO:0000313" key="5">
    <source>
        <dbReference type="WBParaSite" id="EVEC_0001188801-mRNA-1"/>
    </source>
</evidence>
<reference evidence="5" key="1">
    <citation type="submission" date="2017-02" db="UniProtKB">
        <authorList>
            <consortium name="WormBaseParasite"/>
        </authorList>
    </citation>
    <scope>IDENTIFICATION</scope>
</reference>
<organism evidence="5">
    <name type="scientific">Enterobius vermicularis</name>
    <name type="common">Human pinworm</name>
    <dbReference type="NCBI Taxonomy" id="51028"/>
    <lineage>
        <taxon>Eukaryota</taxon>
        <taxon>Metazoa</taxon>
        <taxon>Ecdysozoa</taxon>
        <taxon>Nematoda</taxon>
        <taxon>Chromadorea</taxon>
        <taxon>Rhabditida</taxon>
        <taxon>Spirurina</taxon>
        <taxon>Oxyuridomorpha</taxon>
        <taxon>Oxyuroidea</taxon>
        <taxon>Oxyuridae</taxon>
        <taxon>Enterobius</taxon>
    </lineage>
</organism>
<dbReference type="Proteomes" id="UP000274131">
    <property type="component" value="Unassembled WGS sequence"/>
</dbReference>
<gene>
    <name evidence="3" type="ORF">EVEC_LOCUS11148</name>
</gene>
<dbReference type="AlphaFoldDB" id="A0A0N4VLV2"/>
<dbReference type="GO" id="GO:0060090">
    <property type="term" value="F:molecular adaptor activity"/>
    <property type="evidence" value="ECO:0007669"/>
    <property type="project" value="TreeGrafter"/>
</dbReference>
<evidence type="ECO:0000256" key="2">
    <source>
        <dbReference type="SAM" id="MobiDB-lite"/>
    </source>
</evidence>
<dbReference type="PANTHER" id="PTHR12353">
    <property type="entry name" value="DISKS LARGE-ASSOCIATED PROTEIN DAP SAP90/PSD-95-ASSOCIATED PROTEIN"/>
    <property type="match status" value="1"/>
</dbReference>
<dbReference type="GO" id="GO:0099572">
    <property type="term" value="C:postsynaptic specialization"/>
    <property type="evidence" value="ECO:0007669"/>
    <property type="project" value="TreeGrafter"/>
</dbReference>
<dbReference type="Pfam" id="PF03359">
    <property type="entry name" value="GKAP"/>
    <property type="match status" value="1"/>
</dbReference>
<dbReference type="GO" id="GO:0098978">
    <property type="term" value="C:glutamatergic synapse"/>
    <property type="evidence" value="ECO:0007669"/>
    <property type="project" value="TreeGrafter"/>
</dbReference>
<dbReference type="STRING" id="51028.A0A0N4VLV2"/>
<keyword evidence="4" id="KW-1185">Reference proteome</keyword>
<dbReference type="EMBL" id="UXUI01011638">
    <property type="protein sequence ID" value="VDD96397.1"/>
    <property type="molecule type" value="Genomic_DNA"/>
</dbReference>
<dbReference type="GO" id="GO:0023052">
    <property type="term" value="P:signaling"/>
    <property type="evidence" value="ECO:0007669"/>
    <property type="project" value="InterPro"/>
</dbReference>
<evidence type="ECO:0000313" key="3">
    <source>
        <dbReference type="EMBL" id="VDD96397.1"/>
    </source>
</evidence>
<comment type="similarity">
    <text evidence="1">Belongs to the SAPAP family.</text>
</comment>
<dbReference type="OrthoDB" id="10036956at2759"/>
<evidence type="ECO:0000256" key="1">
    <source>
        <dbReference type="ARBA" id="ARBA00008839"/>
    </source>
</evidence>